<evidence type="ECO:0000313" key="3">
    <source>
        <dbReference type="EMBL" id="MCJ0765330.1"/>
    </source>
</evidence>
<dbReference type="AlphaFoldDB" id="A0A9X1VYK9"/>
<protein>
    <submittedName>
        <fullName evidence="3">Major capsid protein</fullName>
    </submittedName>
</protein>
<sequence>MRKQIAIRLAAIPAFVLATSGAAFAEVPAAVTTAITGTGTDLVTVITAVIVAFVAFWGLKKLASKMGWM</sequence>
<organism evidence="3 4">
    <name type="scientific">Variovorax terrae</name>
    <dbReference type="NCBI Taxonomy" id="2923278"/>
    <lineage>
        <taxon>Bacteria</taxon>
        <taxon>Pseudomonadati</taxon>
        <taxon>Pseudomonadota</taxon>
        <taxon>Betaproteobacteria</taxon>
        <taxon>Burkholderiales</taxon>
        <taxon>Comamonadaceae</taxon>
        <taxon>Variovorax</taxon>
    </lineage>
</organism>
<comment type="caution">
    <text evidence="3">The sequence shown here is derived from an EMBL/GenBank/DDBJ whole genome shotgun (WGS) entry which is preliminary data.</text>
</comment>
<reference evidence="3" key="1">
    <citation type="submission" date="2022-03" db="EMBL/GenBank/DDBJ databases">
        <authorList>
            <person name="Woo C.Y."/>
        </authorList>
    </citation>
    <scope>NUCLEOTIDE SEQUENCE</scope>
    <source>
        <strain evidence="3">CYS-02</strain>
    </source>
</reference>
<feature type="signal peptide" evidence="2">
    <location>
        <begin position="1"/>
        <end position="25"/>
    </location>
</feature>
<dbReference type="RefSeq" id="WP_243308549.1">
    <property type="nucleotide sequence ID" value="NZ_JALGBI010000002.1"/>
</dbReference>
<keyword evidence="2" id="KW-0732">Signal</keyword>
<feature type="chain" id="PRO_5040917051" evidence="2">
    <location>
        <begin position="26"/>
        <end position="69"/>
    </location>
</feature>
<keyword evidence="4" id="KW-1185">Reference proteome</keyword>
<dbReference type="EMBL" id="JALGBI010000002">
    <property type="protein sequence ID" value="MCJ0765330.1"/>
    <property type="molecule type" value="Genomic_DNA"/>
</dbReference>
<evidence type="ECO:0000256" key="2">
    <source>
        <dbReference type="SAM" id="SignalP"/>
    </source>
</evidence>
<accession>A0A9X1VYK9</accession>
<keyword evidence="1" id="KW-0812">Transmembrane</keyword>
<evidence type="ECO:0000256" key="1">
    <source>
        <dbReference type="SAM" id="Phobius"/>
    </source>
</evidence>
<feature type="transmembrane region" description="Helical" evidence="1">
    <location>
        <begin position="41"/>
        <end position="59"/>
    </location>
</feature>
<dbReference type="Proteomes" id="UP001139447">
    <property type="component" value="Unassembled WGS sequence"/>
</dbReference>
<keyword evidence="1" id="KW-1133">Transmembrane helix</keyword>
<dbReference type="InterPro" id="IPR008020">
    <property type="entry name" value="G8P"/>
</dbReference>
<dbReference type="Pfam" id="PF05356">
    <property type="entry name" value="Phage_Coat_B"/>
    <property type="match status" value="1"/>
</dbReference>
<name>A0A9X1VYK9_9BURK</name>
<proteinExistence type="predicted"/>
<evidence type="ECO:0000313" key="4">
    <source>
        <dbReference type="Proteomes" id="UP001139447"/>
    </source>
</evidence>
<gene>
    <name evidence="3" type="ORF">MMF98_19125</name>
</gene>
<keyword evidence="1" id="KW-0472">Membrane</keyword>